<organism evidence="3">
    <name type="scientific">Cacopsylla melanoneura</name>
    <dbReference type="NCBI Taxonomy" id="428564"/>
    <lineage>
        <taxon>Eukaryota</taxon>
        <taxon>Metazoa</taxon>
        <taxon>Ecdysozoa</taxon>
        <taxon>Arthropoda</taxon>
        <taxon>Hexapoda</taxon>
        <taxon>Insecta</taxon>
        <taxon>Pterygota</taxon>
        <taxon>Neoptera</taxon>
        <taxon>Paraneoptera</taxon>
        <taxon>Hemiptera</taxon>
        <taxon>Sternorrhyncha</taxon>
        <taxon>Psylloidea</taxon>
        <taxon>Psyllidae</taxon>
        <taxon>Psyllinae</taxon>
        <taxon>Cacopsylla</taxon>
    </lineage>
</organism>
<feature type="compositionally biased region" description="Basic and acidic residues" evidence="1">
    <location>
        <begin position="150"/>
        <end position="165"/>
    </location>
</feature>
<feature type="domain" description="PWWP" evidence="2">
    <location>
        <begin position="26"/>
        <end position="69"/>
    </location>
</feature>
<proteinExistence type="predicted"/>
<evidence type="ECO:0000256" key="1">
    <source>
        <dbReference type="SAM" id="MobiDB-lite"/>
    </source>
</evidence>
<protein>
    <submittedName>
        <fullName evidence="3">Hepatoma-derived growth factor-related protein 2</fullName>
    </submittedName>
</protein>
<dbReference type="PANTHER" id="PTHR12550:SF70">
    <property type="entry name" value="JIL-1 ANCHORING AND STABILIZING PROTEIN, ISOFORM A"/>
    <property type="match status" value="1"/>
</dbReference>
<dbReference type="Pfam" id="PF00855">
    <property type="entry name" value="PWWP"/>
    <property type="match status" value="1"/>
</dbReference>
<dbReference type="SMART" id="SM00293">
    <property type="entry name" value="PWWP"/>
    <property type="match status" value="1"/>
</dbReference>
<feature type="region of interest" description="Disordered" evidence="1">
    <location>
        <begin position="135"/>
        <end position="187"/>
    </location>
</feature>
<dbReference type="CDD" id="cd05834">
    <property type="entry name" value="PWWP_HRP"/>
    <property type="match status" value="1"/>
</dbReference>
<name>A0A8D8LS78_9HEMI</name>
<reference evidence="3" key="1">
    <citation type="submission" date="2021-05" db="EMBL/GenBank/DDBJ databases">
        <authorList>
            <person name="Alioto T."/>
            <person name="Alioto T."/>
            <person name="Gomez Garrido J."/>
        </authorList>
    </citation>
    <scope>NUCLEOTIDE SEQUENCE</scope>
</reference>
<dbReference type="SUPFAM" id="SSF63748">
    <property type="entry name" value="Tudor/PWWP/MBT"/>
    <property type="match status" value="1"/>
</dbReference>
<dbReference type="PANTHER" id="PTHR12550">
    <property type="entry name" value="HEPATOMA-DERIVED GROWTH FACTOR-RELATED"/>
    <property type="match status" value="1"/>
</dbReference>
<evidence type="ECO:0000259" key="2">
    <source>
        <dbReference type="PROSITE" id="PS50812"/>
    </source>
</evidence>
<evidence type="ECO:0000313" key="3">
    <source>
        <dbReference type="EMBL" id="CAG6615409.1"/>
    </source>
</evidence>
<dbReference type="Gene3D" id="2.30.30.140">
    <property type="match status" value="1"/>
</dbReference>
<dbReference type="InterPro" id="IPR000313">
    <property type="entry name" value="PWWP_dom"/>
</dbReference>
<sequence length="204" mass="23384">MAPKAVKRKSNVSEKYGPSEKRDFHVYDKVFAKMRGYPPWPAKITNIKIDSKTKSLKSKCEVYFYGSNQVGQCVFSDIHDYEANKDRFKDVCAQMKSLKTAFLLGLEEIENDNGPLLEEIEDGSVAKISFDDSFVSGEEESSPAMKKSKKTIEKDTMEESPLDKSVEDDDREITDKEKTDKEEEEEETLKLKIFCKKSHNLNKN</sequence>
<dbReference type="AlphaFoldDB" id="A0A8D8LS78"/>
<dbReference type="PROSITE" id="PS50812">
    <property type="entry name" value="PWWP"/>
    <property type="match status" value="1"/>
</dbReference>
<dbReference type="EMBL" id="HBUF01032802">
    <property type="protein sequence ID" value="CAG6615409.1"/>
    <property type="molecule type" value="Transcribed_RNA"/>
</dbReference>
<accession>A0A8D8LS78</accession>